<proteinExistence type="predicted"/>
<reference evidence="2" key="1">
    <citation type="submission" date="2018-07" db="EMBL/GenBank/DDBJ databases">
        <title>Annotation of Aphanomyces astaci genome assembly.</title>
        <authorList>
            <person name="Studholme D.J."/>
        </authorList>
    </citation>
    <scope>NUCLEOTIDE SEQUENCE [LARGE SCALE GENOMIC DNA]</scope>
    <source>
        <strain evidence="2">Pc</strain>
    </source>
</reference>
<dbReference type="VEuPathDB" id="FungiDB:H257_13951"/>
<accession>A0A3R7WBZ8</accession>
<evidence type="ECO:0000313" key="3">
    <source>
        <dbReference type="Proteomes" id="UP000284702"/>
    </source>
</evidence>
<organism evidence="2 3">
    <name type="scientific">Aphanomyces astaci</name>
    <name type="common">Crayfish plague agent</name>
    <dbReference type="NCBI Taxonomy" id="112090"/>
    <lineage>
        <taxon>Eukaryota</taxon>
        <taxon>Sar</taxon>
        <taxon>Stramenopiles</taxon>
        <taxon>Oomycota</taxon>
        <taxon>Saprolegniomycetes</taxon>
        <taxon>Saprolegniales</taxon>
        <taxon>Verrucalvaceae</taxon>
        <taxon>Aphanomyces</taxon>
    </lineage>
</organism>
<dbReference type="Proteomes" id="UP000284702">
    <property type="component" value="Unassembled WGS sequence"/>
</dbReference>
<comment type="caution">
    <text evidence="2">The sequence shown here is derived from an EMBL/GenBank/DDBJ whole genome shotgun (WGS) entry which is preliminary data.</text>
</comment>
<evidence type="ECO:0000256" key="1">
    <source>
        <dbReference type="SAM" id="Coils"/>
    </source>
</evidence>
<name>A0A3R7WBZ8_APHAT</name>
<dbReference type="EMBL" id="MZMZ02003359">
    <property type="protein sequence ID" value="RQM21907.1"/>
    <property type="molecule type" value="Genomic_DNA"/>
</dbReference>
<evidence type="ECO:0000313" key="2">
    <source>
        <dbReference type="EMBL" id="RQM21907.1"/>
    </source>
</evidence>
<gene>
    <name evidence="2" type="ORF">B5M09_013867</name>
</gene>
<keyword evidence="3" id="KW-1185">Reference proteome</keyword>
<sequence>MGEHLEKAEAEVERLEKTVAKVERLEKTVAEVERLQKVVAIGERLAKVKVCELFQQHSLPDVEFKAALKEPLGFKISTMNPEYVSKWPNSFTEGQAEYGPAIDVFIEHRLLSTTATAVAALDAMWFTLVVRLGGCAVLQDKTHGASSRPGTRPDAIFLKHDVLVGTCETKAYQKDLCIATKELAEKMADDAFRVFPKGMTSIPAWATSSTSIELHQLSYLPAAKTYTTTLLKCYDVSNFDGRHKFVVDVFKVLKWVCAIQKPNMLMHLFPQVRTKTSNGHYVTWLKEGLVKEFGEGAAIDMAVVERIYNAPLEHVERGRRSGTSVTITSIGQRLQSALGEFQGKRDLIIHQVKQALEELQLGSWTNISLKGLRTSWPVCS</sequence>
<protein>
    <submittedName>
        <fullName evidence="2">Uncharacterized protein</fullName>
    </submittedName>
</protein>
<keyword evidence="1" id="KW-0175">Coiled coil</keyword>
<dbReference type="AlphaFoldDB" id="A0A3R7WBZ8"/>
<feature type="coiled-coil region" evidence="1">
    <location>
        <begin position="5"/>
        <end position="35"/>
    </location>
</feature>